<dbReference type="GeneID" id="113523631"/>
<protein>
    <submittedName>
        <fullName evidence="9">Histone PARylation factor 1</fullName>
    </submittedName>
</protein>
<dbReference type="AlphaFoldDB" id="A0A6J1X9T4"/>
<evidence type="ECO:0000313" key="9">
    <source>
        <dbReference type="RefSeq" id="XP_026765433.2"/>
    </source>
</evidence>
<dbReference type="RefSeq" id="XP_026765433.2">
    <property type="nucleotide sequence ID" value="XM_026909632.3"/>
</dbReference>
<dbReference type="KEGG" id="gmw:113523631"/>
<dbReference type="InParanoid" id="A0A6J1X9T4"/>
<dbReference type="InterPro" id="IPR019361">
    <property type="entry name" value="HPF1"/>
</dbReference>
<dbReference type="GO" id="GO:0005694">
    <property type="term" value="C:chromosome"/>
    <property type="evidence" value="ECO:0007669"/>
    <property type="project" value="UniProtKB-SubCell"/>
</dbReference>
<dbReference type="InterPro" id="IPR019406">
    <property type="entry name" value="APLF_PBZ"/>
</dbReference>
<feature type="compositionally biased region" description="Basic and acidic residues" evidence="6">
    <location>
        <begin position="65"/>
        <end position="76"/>
    </location>
</feature>
<keyword evidence="8" id="KW-1185">Reference proteome</keyword>
<feature type="region of interest" description="Disordered" evidence="6">
    <location>
        <begin position="22"/>
        <end position="98"/>
    </location>
</feature>
<gene>
    <name evidence="9" type="primary">LOC113523631</name>
</gene>
<dbReference type="GO" id="GO:0072572">
    <property type="term" value="F:poly-ADP-D-ribose binding"/>
    <property type="evidence" value="ECO:0007669"/>
    <property type="project" value="TreeGrafter"/>
</dbReference>
<dbReference type="Proteomes" id="UP001652740">
    <property type="component" value="Unplaced"/>
</dbReference>
<evidence type="ECO:0000256" key="6">
    <source>
        <dbReference type="SAM" id="MobiDB-lite"/>
    </source>
</evidence>
<name>A0A6J1X9T4_GALME</name>
<proteinExistence type="inferred from homology"/>
<keyword evidence="4" id="KW-0158">Chromosome</keyword>
<dbReference type="FunCoup" id="A0A6J1X9T4">
    <property type="interactions" value="1090"/>
</dbReference>
<comment type="similarity">
    <text evidence="3">Belongs to the HPF1 family.</text>
</comment>
<evidence type="ECO:0000256" key="3">
    <source>
        <dbReference type="ARBA" id="ARBA00010803"/>
    </source>
</evidence>
<keyword evidence="5" id="KW-0539">Nucleus</keyword>
<evidence type="ECO:0000259" key="7">
    <source>
        <dbReference type="Pfam" id="PF10283"/>
    </source>
</evidence>
<dbReference type="GO" id="GO:0005634">
    <property type="term" value="C:nucleus"/>
    <property type="evidence" value="ECO:0007669"/>
    <property type="project" value="UniProtKB-SubCell"/>
</dbReference>
<sequence length="421" mass="48309">MSDKWDEYDKDSRVACKYGSKCYQKNPNHHATYKHPPQQKRGKKQNNRLHPYKKANKPEIQTNPDKNEKESKKLKEASTSSSINKTHEDNILPDKYETTSHLQIPETITYYDKDTDPSILKELFLVEMPPDFFKFYEALNGIDNTIEKTLSSVNLELIGPYDLLMGKLPKLDDKELYLIHWRFFYDPPEFQAVLKKKGNSQYHIGYFRDIPDEKPVFLASNDSAKGCSINLMSDNIFGAVYMYLQDEKKSSPFTAMACDKLISKIKKIAEENNYSLEEYNLKKRWSQAVTKTFHGAGIVVPYNKKTELGYRHLIESDANIKKMFAKLQAADSQSEKDKILSELQPVITYANIAVDECDFGTGLEIGIALFCSGLKILEQNALNNLTTTYTLLQRTAFNKIVQAHIKYRRRGSNMSVLASSP</sequence>
<dbReference type="PANTHER" id="PTHR13386">
    <property type="entry name" value="HISTONE PARYLATION FACTOR 1"/>
    <property type="match status" value="1"/>
</dbReference>
<dbReference type="Pfam" id="PF10283">
    <property type="entry name" value="zf-CCHH"/>
    <property type="match status" value="1"/>
</dbReference>
<dbReference type="Pfam" id="PF10228">
    <property type="entry name" value="HPF1"/>
    <property type="match status" value="1"/>
</dbReference>
<dbReference type="GO" id="GO:0042393">
    <property type="term" value="F:histone binding"/>
    <property type="evidence" value="ECO:0007669"/>
    <property type="project" value="InterPro"/>
</dbReference>
<feature type="compositionally biased region" description="Basic residues" evidence="6">
    <location>
        <begin position="27"/>
        <end position="55"/>
    </location>
</feature>
<evidence type="ECO:0000256" key="4">
    <source>
        <dbReference type="ARBA" id="ARBA00022454"/>
    </source>
</evidence>
<feature type="domain" description="PBZ-type" evidence="7">
    <location>
        <begin position="13"/>
        <end position="37"/>
    </location>
</feature>
<evidence type="ECO:0000256" key="1">
    <source>
        <dbReference type="ARBA" id="ARBA00004123"/>
    </source>
</evidence>
<reference evidence="9" key="1">
    <citation type="submission" date="2025-08" db="UniProtKB">
        <authorList>
            <consortium name="RefSeq"/>
        </authorList>
    </citation>
    <scope>IDENTIFICATION</scope>
    <source>
        <tissue evidence="9">Whole larvae</tissue>
    </source>
</reference>
<accession>A0A6J1X9T4</accession>
<evidence type="ECO:0000256" key="5">
    <source>
        <dbReference type="ARBA" id="ARBA00023242"/>
    </source>
</evidence>
<evidence type="ECO:0000256" key="2">
    <source>
        <dbReference type="ARBA" id="ARBA00004286"/>
    </source>
</evidence>
<evidence type="ECO:0000313" key="8">
    <source>
        <dbReference type="Proteomes" id="UP001652740"/>
    </source>
</evidence>
<dbReference type="PANTHER" id="PTHR13386:SF1">
    <property type="entry name" value="HISTONE PARYLATION FACTOR 1"/>
    <property type="match status" value="1"/>
</dbReference>
<dbReference type="GO" id="GO:0006974">
    <property type="term" value="P:DNA damage response"/>
    <property type="evidence" value="ECO:0007669"/>
    <property type="project" value="InterPro"/>
</dbReference>
<organism evidence="8 9">
    <name type="scientific">Galleria mellonella</name>
    <name type="common">Greater wax moth</name>
    <dbReference type="NCBI Taxonomy" id="7137"/>
    <lineage>
        <taxon>Eukaryota</taxon>
        <taxon>Metazoa</taxon>
        <taxon>Ecdysozoa</taxon>
        <taxon>Arthropoda</taxon>
        <taxon>Hexapoda</taxon>
        <taxon>Insecta</taxon>
        <taxon>Pterygota</taxon>
        <taxon>Neoptera</taxon>
        <taxon>Endopterygota</taxon>
        <taxon>Lepidoptera</taxon>
        <taxon>Glossata</taxon>
        <taxon>Ditrysia</taxon>
        <taxon>Pyraloidea</taxon>
        <taxon>Pyralidae</taxon>
        <taxon>Galleriinae</taxon>
        <taxon>Galleria</taxon>
    </lineage>
</organism>
<feature type="compositionally biased region" description="Basic and acidic residues" evidence="6">
    <location>
        <begin position="85"/>
        <end position="98"/>
    </location>
</feature>
<comment type="subcellular location">
    <subcellularLocation>
        <location evidence="2">Chromosome</location>
    </subcellularLocation>
    <subcellularLocation>
        <location evidence="1">Nucleus</location>
    </subcellularLocation>
</comment>